<dbReference type="EMBL" id="BAABME010021161">
    <property type="protein sequence ID" value="GAA0162556.1"/>
    <property type="molecule type" value="Genomic_DNA"/>
</dbReference>
<evidence type="ECO:0000256" key="2">
    <source>
        <dbReference type="ARBA" id="ARBA00022473"/>
    </source>
</evidence>
<accession>A0AAV3QH06</accession>
<sequence>MDNQMRRFGFLNVPTGGLAGQNFGDQSKPSLMITNSMISGENLDVVDEDGAVSDSESSIVAGCRSEENRKKIGTFDDGLIRVEEGDKEHETIKRSVLAGLSSWGLQTQIKAIHRLDYSGFRKSAKLQAFQVFANAMEQSFGGDANVKYAWYGASKDEIMKVVSHGFCGPSNNRMFGLGVYLSPVEHILDSLQSTIVDENGVRHLILCRVLMGQMEQVPAGSEQCYPSSKDFDSGVDNLANPRKYIVWGSHMNTHIMPKFVISIGNVNNTRESKSQRVSVPKSPVKQPNSPWLPFPTLISELSRFLQPQSIDLIKKFNNDHKERKLSRIELVQRVRRIAGDELLASVIKSYRHKVCFPLTFTINRLKLHYDTSSSKLRLVSPYLTLLYW</sequence>
<dbReference type="Gene3D" id="3.90.228.10">
    <property type="match status" value="1"/>
</dbReference>
<evidence type="ECO:0000256" key="1">
    <source>
        <dbReference type="ARBA" id="ARBA00004123"/>
    </source>
</evidence>
<protein>
    <recommendedName>
        <fullName evidence="9">Poly [ADP-ribose] polymerase</fullName>
    </recommendedName>
</protein>
<evidence type="ECO:0000256" key="3">
    <source>
        <dbReference type="ARBA" id="ARBA00023016"/>
    </source>
</evidence>
<dbReference type="InterPro" id="IPR044964">
    <property type="entry name" value="RCD1/SRO1-5"/>
</dbReference>
<evidence type="ECO:0000259" key="5">
    <source>
        <dbReference type="PROSITE" id="PS51059"/>
    </source>
</evidence>
<evidence type="ECO:0008006" key="9">
    <source>
        <dbReference type="Google" id="ProtNLM"/>
    </source>
</evidence>
<feature type="domain" description="RST" evidence="6">
    <location>
        <begin position="285"/>
        <end position="356"/>
    </location>
</feature>
<dbReference type="SUPFAM" id="SSF56399">
    <property type="entry name" value="ADP-ribosylation"/>
    <property type="match status" value="1"/>
</dbReference>
<comment type="subcellular location">
    <subcellularLocation>
        <location evidence="1">Nucleus</location>
    </subcellularLocation>
</comment>
<proteinExistence type="predicted"/>
<dbReference type="PROSITE" id="PS51879">
    <property type="entry name" value="RST"/>
    <property type="match status" value="1"/>
</dbReference>
<evidence type="ECO:0000313" key="8">
    <source>
        <dbReference type="Proteomes" id="UP001454036"/>
    </source>
</evidence>
<dbReference type="PROSITE" id="PS51059">
    <property type="entry name" value="PARP_CATALYTIC"/>
    <property type="match status" value="1"/>
</dbReference>
<keyword evidence="2" id="KW-0217">Developmental protein</keyword>
<keyword evidence="4" id="KW-0539">Nucleus</keyword>
<keyword evidence="3" id="KW-0346">Stress response</keyword>
<dbReference type="Pfam" id="PF12174">
    <property type="entry name" value="RST"/>
    <property type="match status" value="1"/>
</dbReference>
<dbReference type="InterPro" id="IPR012317">
    <property type="entry name" value="Poly(ADP-ribose)pol_cat_dom"/>
</dbReference>
<dbReference type="PANTHER" id="PTHR32263:SF12">
    <property type="entry name" value="INACTIVE POLY [ADP-RIBOSE] POLYMERASE SRO4-RELATED"/>
    <property type="match status" value="1"/>
</dbReference>
<dbReference type="GO" id="GO:0005634">
    <property type="term" value="C:nucleus"/>
    <property type="evidence" value="ECO:0007669"/>
    <property type="project" value="UniProtKB-SubCell"/>
</dbReference>
<feature type="domain" description="PARP catalytic" evidence="5">
    <location>
        <begin position="66"/>
        <end position="284"/>
    </location>
</feature>
<dbReference type="AlphaFoldDB" id="A0AAV3QH06"/>
<gene>
    <name evidence="7" type="ORF">LIER_39433</name>
</gene>
<dbReference type="GO" id="GO:0003950">
    <property type="term" value="F:NAD+ poly-ADP-ribosyltransferase activity"/>
    <property type="evidence" value="ECO:0007669"/>
    <property type="project" value="InterPro"/>
</dbReference>
<dbReference type="InterPro" id="IPR022003">
    <property type="entry name" value="RST"/>
</dbReference>
<evidence type="ECO:0000256" key="4">
    <source>
        <dbReference type="ARBA" id="ARBA00023242"/>
    </source>
</evidence>
<name>A0AAV3QH06_LITER</name>
<dbReference type="PANTHER" id="PTHR32263">
    <property type="entry name" value="INACTIVE POLY [ADP-RIBOSE] POLYMERASE SRO4-RELATED"/>
    <property type="match status" value="1"/>
</dbReference>
<organism evidence="7 8">
    <name type="scientific">Lithospermum erythrorhizon</name>
    <name type="common">Purple gromwell</name>
    <name type="synonym">Lithospermum officinale var. erythrorhizon</name>
    <dbReference type="NCBI Taxonomy" id="34254"/>
    <lineage>
        <taxon>Eukaryota</taxon>
        <taxon>Viridiplantae</taxon>
        <taxon>Streptophyta</taxon>
        <taxon>Embryophyta</taxon>
        <taxon>Tracheophyta</taxon>
        <taxon>Spermatophyta</taxon>
        <taxon>Magnoliopsida</taxon>
        <taxon>eudicotyledons</taxon>
        <taxon>Gunneridae</taxon>
        <taxon>Pentapetalae</taxon>
        <taxon>asterids</taxon>
        <taxon>lamiids</taxon>
        <taxon>Boraginales</taxon>
        <taxon>Boraginaceae</taxon>
        <taxon>Boraginoideae</taxon>
        <taxon>Lithospermeae</taxon>
        <taxon>Lithospermum</taxon>
    </lineage>
</organism>
<dbReference type="Proteomes" id="UP001454036">
    <property type="component" value="Unassembled WGS sequence"/>
</dbReference>
<evidence type="ECO:0000259" key="6">
    <source>
        <dbReference type="PROSITE" id="PS51879"/>
    </source>
</evidence>
<keyword evidence="8" id="KW-1185">Reference proteome</keyword>
<reference evidence="7 8" key="1">
    <citation type="submission" date="2024-01" db="EMBL/GenBank/DDBJ databases">
        <title>The complete chloroplast genome sequence of Lithospermum erythrorhizon: insights into the phylogenetic relationship among Boraginaceae species and the maternal lineages of purple gromwells.</title>
        <authorList>
            <person name="Okada T."/>
            <person name="Watanabe K."/>
        </authorList>
    </citation>
    <scope>NUCLEOTIDE SEQUENCE [LARGE SCALE GENOMIC DNA]</scope>
</reference>
<evidence type="ECO:0000313" key="7">
    <source>
        <dbReference type="EMBL" id="GAA0162556.1"/>
    </source>
</evidence>
<comment type="caution">
    <text evidence="7">The sequence shown here is derived from an EMBL/GenBank/DDBJ whole genome shotgun (WGS) entry which is preliminary data.</text>
</comment>